<keyword evidence="4" id="KW-1185">Reference proteome</keyword>
<feature type="chain" id="PRO_5002873147" description="Secreted protein" evidence="2">
    <location>
        <begin position="36"/>
        <end position="98"/>
    </location>
</feature>
<feature type="region of interest" description="Disordered" evidence="1">
    <location>
        <begin position="38"/>
        <end position="62"/>
    </location>
</feature>
<evidence type="ECO:0008006" key="5">
    <source>
        <dbReference type="Google" id="ProtNLM"/>
    </source>
</evidence>
<proteinExistence type="predicted"/>
<dbReference type="Proteomes" id="UP000002383">
    <property type="component" value="Chromosome"/>
</dbReference>
<keyword evidence="2" id="KW-0732">Signal</keyword>
<name>B8GTB4_THISH</name>
<dbReference type="STRING" id="396588.Tgr7_0070"/>
<sequence precursor="true">MARFLYAKTRDDMRGNAMRLMILLATSLLMFPAMAQADGRTQDRGAEATQAENVTEAPQRRGRLRFRDGPVCMCSQGMSEEDIQRAERERREQAGRRN</sequence>
<feature type="region of interest" description="Disordered" evidence="1">
    <location>
        <begin position="75"/>
        <end position="98"/>
    </location>
</feature>
<feature type="compositionally biased region" description="Basic and acidic residues" evidence="1">
    <location>
        <begin position="82"/>
        <end position="98"/>
    </location>
</feature>
<gene>
    <name evidence="3" type="ordered locus">Tgr7_0070</name>
</gene>
<organism evidence="3 4">
    <name type="scientific">Thioalkalivibrio sulfidiphilus (strain HL-EbGR7)</name>
    <dbReference type="NCBI Taxonomy" id="396588"/>
    <lineage>
        <taxon>Bacteria</taxon>
        <taxon>Pseudomonadati</taxon>
        <taxon>Pseudomonadota</taxon>
        <taxon>Gammaproteobacteria</taxon>
        <taxon>Chromatiales</taxon>
        <taxon>Ectothiorhodospiraceae</taxon>
        <taxon>Thioalkalivibrio</taxon>
    </lineage>
</organism>
<dbReference type="EMBL" id="CP001339">
    <property type="protein sequence ID" value="ACL71174.1"/>
    <property type="molecule type" value="Genomic_DNA"/>
</dbReference>
<dbReference type="AlphaFoldDB" id="B8GTB4"/>
<evidence type="ECO:0000256" key="1">
    <source>
        <dbReference type="SAM" id="MobiDB-lite"/>
    </source>
</evidence>
<evidence type="ECO:0000313" key="4">
    <source>
        <dbReference type="Proteomes" id="UP000002383"/>
    </source>
</evidence>
<evidence type="ECO:0000313" key="3">
    <source>
        <dbReference type="EMBL" id="ACL71174.1"/>
    </source>
</evidence>
<dbReference type="HOGENOM" id="CLU_2332766_0_0_6"/>
<reference evidence="3 4" key="1">
    <citation type="journal article" date="2011" name="Stand. Genomic Sci.">
        <title>Complete genome sequence of 'Thioalkalivibrio sulfidophilus' HL-EbGr7.</title>
        <authorList>
            <person name="Muyzer G."/>
            <person name="Sorokin D.Y."/>
            <person name="Mavromatis K."/>
            <person name="Lapidus A."/>
            <person name="Clum A."/>
            <person name="Ivanova N."/>
            <person name="Pati A."/>
            <person name="d'Haeseleer P."/>
            <person name="Woyke T."/>
            <person name="Kyrpides N.C."/>
        </authorList>
    </citation>
    <scope>NUCLEOTIDE SEQUENCE [LARGE SCALE GENOMIC DNA]</scope>
    <source>
        <strain evidence="3 4">HL-EbGR7</strain>
    </source>
</reference>
<protein>
    <recommendedName>
        <fullName evidence="5">Secreted protein</fullName>
    </recommendedName>
</protein>
<feature type="signal peptide" evidence="2">
    <location>
        <begin position="1"/>
        <end position="35"/>
    </location>
</feature>
<accession>B8GTB4</accession>
<dbReference type="KEGG" id="tgr:Tgr7_0070"/>
<evidence type="ECO:0000256" key="2">
    <source>
        <dbReference type="SAM" id="SignalP"/>
    </source>
</evidence>